<evidence type="ECO:0000313" key="2">
    <source>
        <dbReference type="Proteomes" id="UP000029964"/>
    </source>
</evidence>
<dbReference type="OrthoDB" id="4802432at2759"/>
<dbReference type="AlphaFoldDB" id="A0A086ST25"/>
<proteinExistence type="predicted"/>
<comment type="caution">
    <text evidence="1">The sequence shown here is derived from an EMBL/GenBank/DDBJ whole genome shotgun (WGS) entry which is preliminary data.</text>
</comment>
<sequence>MASPTVINTRIIDPNTDSSYRGDFCIIMQCWFCCAKHAAAGEPEVEKRDLELSHDVIESWQKVTSDSYHLRVENDRVQGVVINSMAIPFTICACQVESLTRYQCSRYVGKVRCKDWPNYYPCRSGYRRPSVFPSYLRGGKAWAMLPPLTKAVIKSRAVRIEVYRKAGMPG</sequence>
<gene>
    <name evidence="1" type="ORF">ACRE_090860</name>
</gene>
<evidence type="ECO:0000313" key="1">
    <source>
        <dbReference type="EMBL" id="KFH40257.1"/>
    </source>
</evidence>
<dbReference type="Proteomes" id="UP000029964">
    <property type="component" value="Unassembled WGS sequence"/>
</dbReference>
<dbReference type="HOGENOM" id="CLU_1570168_0_0_1"/>
<reference evidence="2" key="1">
    <citation type="journal article" date="2014" name="Genome Announc.">
        <title>Genome sequence and annotation of Acremonium chrysogenum, producer of the beta-lactam antibiotic cephalosporin C.</title>
        <authorList>
            <person name="Terfehr D."/>
            <person name="Dahlmann T.A."/>
            <person name="Specht T."/>
            <person name="Zadra I."/>
            <person name="Kuernsteiner H."/>
            <person name="Kueck U."/>
        </authorList>
    </citation>
    <scope>NUCLEOTIDE SEQUENCE [LARGE SCALE GENOMIC DNA]</scope>
    <source>
        <strain evidence="2">ATCC 11550 / CBS 779.69 / DSM 880 / IAM 14645 / JCM 23072 / IMI 49137</strain>
    </source>
</reference>
<accession>A0A086ST25</accession>
<name>A0A086ST25_HAPC1</name>
<protein>
    <submittedName>
        <fullName evidence="1">Uncharacterized protein</fullName>
    </submittedName>
</protein>
<dbReference type="EMBL" id="JPKY01000279">
    <property type="protein sequence ID" value="KFH40257.1"/>
    <property type="molecule type" value="Genomic_DNA"/>
</dbReference>
<organism evidence="1 2">
    <name type="scientific">Hapsidospora chrysogenum (strain ATCC 11550 / CBS 779.69 / DSM 880 / IAM 14645 / JCM 23072 / IMI 49137)</name>
    <name type="common">Acremonium chrysogenum</name>
    <dbReference type="NCBI Taxonomy" id="857340"/>
    <lineage>
        <taxon>Eukaryota</taxon>
        <taxon>Fungi</taxon>
        <taxon>Dikarya</taxon>
        <taxon>Ascomycota</taxon>
        <taxon>Pezizomycotina</taxon>
        <taxon>Sordariomycetes</taxon>
        <taxon>Hypocreomycetidae</taxon>
        <taxon>Hypocreales</taxon>
        <taxon>Bionectriaceae</taxon>
        <taxon>Hapsidospora</taxon>
    </lineage>
</organism>
<keyword evidence="2" id="KW-1185">Reference proteome</keyword>